<dbReference type="Proteomes" id="UP001152888">
    <property type="component" value="Unassembled WGS sequence"/>
</dbReference>
<proteinExistence type="predicted"/>
<dbReference type="EMBL" id="CAKOFQ010007531">
    <property type="protein sequence ID" value="CAH2003133.1"/>
    <property type="molecule type" value="Genomic_DNA"/>
</dbReference>
<gene>
    <name evidence="1" type="ORF">ACAOBT_LOCUS27200</name>
</gene>
<accession>A0A9P0Q298</accession>
<dbReference type="AlphaFoldDB" id="A0A9P0Q298"/>
<keyword evidence="2" id="KW-1185">Reference proteome</keyword>
<sequence length="67" mass="7901">MSSRIALIFFYWSWHFFCWRFSARFIAILLTSSGRQILYLTTGDSHQSIAFCFRLGWSTVSKIVKDV</sequence>
<comment type="caution">
    <text evidence="1">The sequence shown here is derived from an EMBL/GenBank/DDBJ whole genome shotgun (WGS) entry which is preliminary data.</text>
</comment>
<reference evidence="1" key="1">
    <citation type="submission" date="2022-03" db="EMBL/GenBank/DDBJ databases">
        <authorList>
            <person name="Sayadi A."/>
        </authorList>
    </citation>
    <scope>NUCLEOTIDE SEQUENCE</scope>
</reference>
<evidence type="ECO:0000313" key="2">
    <source>
        <dbReference type="Proteomes" id="UP001152888"/>
    </source>
</evidence>
<evidence type="ECO:0000313" key="1">
    <source>
        <dbReference type="EMBL" id="CAH2003133.1"/>
    </source>
</evidence>
<organism evidence="1 2">
    <name type="scientific">Acanthoscelides obtectus</name>
    <name type="common">Bean weevil</name>
    <name type="synonym">Bruchus obtectus</name>
    <dbReference type="NCBI Taxonomy" id="200917"/>
    <lineage>
        <taxon>Eukaryota</taxon>
        <taxon>Metazoa</taxon>
        <taxon>Ecdysozoa</taxon>
        <taxon>Arthropoda</taxon>
        <taxon>Hexapoda</taxon>
        <taxon>Insecta</taxon>
        <taxon>Pterygota</taxon>
        <taxon>Neoptera</taxon>
        <taxon>Endopterygota</taxon>
        <taxon>Coleoptera</taxon>
        <taxon>Polyphaga</taxon>
        <taxon>Cucujiformia</taxon>
        <taxon>Chrysomeloidea</taxon>
        <taxon>Chrysomelidae</taxon>
        <taxon>Bruchinae</taxon>
        <taxon>Bruchini</taxon>
        <taxon>Acanthoscelides</taxon>
    </lineage>
</organism>
<dbReference type="OrthoDB" id="8195499at2759"/>
<name>A0A9P0Q298_ACAOB</name>
<protein>
    <submittedName>
        <fullName evidence="1">Uncharacterized protein</fullName>
    </submittedName>
</protein>